<evidence type="ECO:0000313" key="3">
    <source>
        <dbReference type="Proteomes" id="UP000646548"/>
    </source>
</evidence>
<reference evidence="2" key="1">
    <citation type="journal article" name="BMC Genomics">
        <title>Long-read sequencing and de novo genome assembly of marine medaka (Oryzias melastigma).</title>
        <authorList>
            <person name="Liang P."/>
            <person name="Saqib H.S.A."/>
            <person name="Ni X."/>
            <person name="Shen Y."/>
        </authorList>
    </citation>
    <scope>NUCLEOTIDE SEQUENCE</scope>
    <source>
        <strain evidence="2">Bigg-433</strain>
    </source>
</reference>
<protein>
    <submittedName>
        <fullName evidence="2">Uncharacterized protein</fullName>
    </submittedName>
</protein>
<accession>A0A834BR89</accession>
<evidence type="ECO:0000256" key="1">
    <source>
        <dbReference type="SAM" id="MobiDB-lite"/>
    </source>
</evidence>
<proteinExistence type="predicted"/>
<organism evidence="2 3">
    <name type="scientific">Oryzias melastigma</name>
    <name type="common">Marine medaka</name>
    <dbReference type="NCBI Taxonomy" id="30732"/>
    <lineage>
        <taxon>Eukaryota</taxon>
        <taxon>Metazoa</taxon>
        <taxon>Chordata</taxon>
        <taxon>Craniata</taxon>
        <taxon>Vertebrata</taxon>
        <taxon>Euteleostomi</taxon>
        <taxon>Actinopterygii</taxon>
        <taxon>Neopterygii</taxon>
        <taxon>Teleostei</taxon>
        <taxon>Neoteleostei</taxon>
        <taxon>Acanthomorphata</taxon>
        <taxon>Ovalentaria</taxon>
        <taxon>Atherinomorphae</taxon>
        <taxon>Beloniformes</taxon>
        <taxon>Adrianichthyidae</taxon>
        <taxon>Oryziinae</taxon>
        <taxon>Oryzias</taxon>
    </lineage>
</organism>
<dbReference type="EMBL" id="WKFB01000730">
    <property type="protein sequence ID" value="KAF6718492.1"/>
    <property type="molecule type" value="Genomic_DNA"/>
</dbReference>
<feature type="compositionally biased region" description="Gly residues" evidence="1">
    <location>
        <begin position="155"/>
        <end position="165"/>
    </location>
</feature>
<gene>
    <name evidence="2" type="ORF">FQA47_023219</name>
</gene>
<evidence type="ECO:0000313" key="2">
    <source>
        <dbReference type="EMBL" id="KAF6718492.1"/>
    </source>
</evidence>
<feature type="region of interest" description="Disordered" evidence="1">
    <location>
        <begin position="140"/>
        <end position="217"/>
    </location>
</feature>
<dbReference type="AlphaFoldDB" id="A0A834BR89"/>
<name>A0A834BR89_ORYME</name>
<dbReference type="Proteomes" id="UP000646548">
    <property type="component" value="Unassembled WGS sequence"/>
</dbReference>
<comment type="caution">
    <text evidence="2">The sequence shown here is derived from an EMBL/GenBank/DDBJ whole genome shotgun (WGS) entry which is preliminary data.</text>
</comment>
<sequence length="217" mass="24396">MYHRGPEERGDEAGRGWLWEEVNPPSLRRRSAPRLFQAEPSFTFDWVLMKLRLTDLQSETDQALGRRGPSRRVWEFRAATTSKVIIMIVMMNAGSRALASLATESGCDQDLEQRYDKHLRDIHLLCSSLYLASISAGRHAESSERSPDLRDPSGGHAGSRTGGHAGPPRVRVCASEKRVSGGSLQKRKRRMPAQFITKDSGRRARRLTAMTTRARPK</sequence>
<feature type="compositionally biased region" description="Basic and acidic residues" evidence="1">
    <location>
        <begin position="140"/>
        <end position="153"/>
    </location>
</feature>
<feature type="compositionally biased region" description="Low complexity" evidence="1">
    <location>
        <begin position="207"/>
        <end position="217"/>
    </location>
</feature>